<evidence type="ECO:0000256" key="1">
    <source>
        <dbReference type="SAM" id="MobiDB-lite"/>
    </source>
</evidence>
<organism evidence="2 3">
    <name type="scientific">Streptacidiphilus pinicola</name>
    <dbReference type="NCBI Taxonomy" id="2219663"/>
    <lineage>
        <taxon>Bacteria</taxon>
        <taxon>Bacillati</taxon>
        <taxon>Actinomycetota</taxon>
        <taxon>Actinomycetes</taxon>
        <taxon>Kitasatosporales</taxon>
        <taxon>Streptomycetaceae</taxon>
        <taxon>Streptacidiphilus</taxon>
    </lineage>
</organism>
<dbReference type="Proteomes" id="UP000248889">
    <property type="component" value="Unassembled WGS sequence"/>
</dbReference>
<keyword evidence="3" id="KW-1185">Reference proteome</keyword>
<proteinExistence type="predicted"/>
<comment type="caution">
    <text evidence="2">The sequence shown here is derived from an EMBL/GenBank/DDBJ whole genome shotgun (WGS) entry which is preliminary data.</text>
</comment>
<dbReference type="AlphaFoldDB" id="A0A2X0IHQ7"/>
<dbReference type="EMBL" id="QKYN01000061">
    <property type="protein sequence ID" value="RAG84632.1"/>
    <property type="molecule type" value="Genomic_DNA"/>
</dbReference>
<dbReference type="RefSeq" id="WP_111501624.1">
    <property type="nucleotide sequence ID" value="NZ_QKYN01000061.1"/>
</dbReference>
<protein>
    <submittedName>
        <fullName evidence="2">Uncharacterized protein</fullName>
    </submittedName>
</protein>
<feature type="region of interest" description="Disordered" evidence="1">
    <location>
        <begin position="46"/>
        <end position="77"/>
    </location>
</feature>
<gene>
    <name evidence="2" type="ORF">DN069_15775</name>
</gene>
<evidence type="ECO:0000313" key="2">
    <source>
        <dbReference type="EMBL" id="RAG84632.1"/>
    </source>
</evidence>
<accession>A0A2X0IHQ7</accession>
<sequence>MPSNTIDPTALAEAHRRLAELDRAVDETRLALAKLRDCLPSCGTPEQCGSPIEIPDSQYDPAMWHGAEDEGIGGHRH</sequence>
<reference evidence="2 3" key="1">
    <citation type="submission" date="2018-06" db="EMBL/GenBank/DDBJ databases">
        <title>Streptacidiphilus pinicola sp. nov., isolated from pine grove soil.</title>
        <authorList>
            <person name="Roh S.G."/>
            <person name="Park S."/>
            <person name="Kim M.-K."/>
            <person name="Yun B.-R."/>
            <person name="Park J."/>
            <person name="Kim M.J."/>
            <person name="Kim Y.S."/>
            <person name="Kim S.B."/>
        </authorList>
    </citation>
    <scope>NUCLEOTIDE SEQUENCE [LARGE SCALE GENOMIC DNA]</scope>
    <source>
        <strain evidence="2 3">MMS16-CNU450</strain>
    </source>
</reference>
<evidence type="ECO:0000313" key="3">
    <source>
        <dbReference type="Proteomes" id="UP000248889"/>
    </source>
</evidence>
<name>A0A2X0IHQ7_9ACTN</name>
<dbReference type="OrthoDB" id="5194954at2"/>